<dbReference type="STRING" id="1312852.EG19_09875"/>
<gene>
    <name evidence="1" type="ORF">EG19_09875</name>
</gene>
<sequence>MKKPLVFWALGIALLSCSAPVPEAERRWREGREAAVREAMTPEQAKAFPGIKFFPYDPAFKVRTLLKPIVPPEAVSIAASDGSVRPAHRVGRVEVDLPTGKATLTVYQLDDIRDRYPDHLFLPFRDALAGKETYGSGRYLEPVRLASGVVELDFNRAYNPDCAFGLTGRCPITPEENWLAIPVPAGEKMPVGAGH</sequence>
<dbReference type="PANTHER" id="PTHR41913:SF1">
    <property type="entry name" value="DUF1684 DOMAIN-CONTAINING PROTEIN"/>
    <property type="match status" value="1"/>
</dbReference>
<evidence type="ECO:0008006" key="3">
    <source>
        <dbReference type="Google" id="ProtNLM"/>
    </source>
</evidence>
<dbReference type="PANTHER" id="PTHR41913">
    <property type="entry name" value="DUF1684 DOMAIN-CONTAINING PROTEIN"/>
    <property type="match status" value="1"/>
</dbReference>
<proteinExistence type="predicted"/>
<dbReference type="RefSeq" id="WP_053334765.1">
    <property type="nucleotide sequence ID" value="NZ_JMFG01000005.1"/>
</dbReference>
<evidence type="ECO:0000313" key="1">
    <source>
        <dbReference type="EMBL" id="KDA54722.1"/>
    </source>
</evidence>
<dbReference type="Proteomes" id="UP000027284">
    <property type="component" value="Unassembled WGS sequence"/>
</dbReference>
<evidence type="ECO:0000313" key="2">
    <source>
        <dbReference type="Proteomes" id="UP000027284"/>
    </source>
</evidence>
<dbReference type="EMBL" id="JMFG01000005">
    <property type="protein sequence ID" value="KDA54722.1"/>
    <property type="molecule type" value="Genomic_DNA"/>
</dbReference>
<keyword evidence="2" id="KW-1185">Reference proteome</keyword>
<dbReference type="InterPro" id="IPR012467">
    <property type="entry name" value="DUF1684"/>
</dbReference>
<reference evidence="1 2" key="1">
    <citation type="submission" date="2014-04" db="EMBL/GenBank/DDBJ databases">
        <title>The Genome Sequence of Thermoanaerobaculum aquaticum MP-01, The First Cultivated Group 23 Acidobacterium.</title>
        <authorList>
            <person name="Stamps B.W."/>
            <person name="Losey N.A."/>
            <person name="Lawson P.A."/>
            <person name="Stevenson B.S."/>
        </authorList>
    </citation>
    <scope>NUCLEOTIDE SEQUENCE [LARGE SCALE GENOMIC DNA]</scope>
    <source>
        <strain evidence="1 2">MP-01</strain>
    </source>
</reference>
<comment type="caution">
    <text evidence="1">The sequence shown here is derived from an EMBL/GenBank/DDBJ whole genome shotgun (WGS) entry which is preliminary data.</text>
</comment>
<dbReference type="Pfam" id="PF07920">
    <property type="entry name" value="DUF1684"/>
    <property type="match status" value="1"/>
</dbReference>
<accession>A0A062XQ26</accession>
<dbReference type="PROSITE" id="PS51257">
    <property type="entry name" value="PROKAR_LIPOPROTEIN"/>
    <property type="match status" value="1"/>
</dbReference>
<dbReference type="OrthoDB" id="5493262at2"/>
<protein>
    <recommendedName>
        <fullName evidence="3">DUF1684 domain-containing protein</fullName>
    </recommendedName>
</protein>
<dbReference type="AlphaFoldDB" id="A0A062XQ26"/>
<organism evidence="1 2">
    <name type="scientific">Thermoanaerobaculum aquaticum</name>
    <dbReference type="NCBI Taxonomy" id="1312852"/>
    <lineage>
        <taxon>Bacteria</taxon>
        <taxon>Pseudomonadati</taxon>
        <taxon>Acidobacteriota</taxon>
        <taxon>Thermoanaerobaculia</taxon>
        <taxon>Thermoanaerobaculales</taxon>
        <taxon>Thermoanaerobaculaceae</taxon>
        <taxon>Thermoanaerobaculum</taxon>
    </lineage>
</organism>
<name>A0A062XQ26_9BACT</name>